<accession>A0ABT4YM14</accession>
<sequence>MKRKLGLYSDMYFAQHFLLARIAHIDWHNVLVKRQHNYLIIYALNPHQVIADLKLQGIRNGH</sequence>
<keyword evidence="2" id="KW-1185">Reference proteome</keyword>
<evidence type="ECO:0000313" key="1">
    <source>
        <dbReference type="EMBL" id="MDB1122592.1"/>
    </source>
</evidence>
<organism evidence="1 2">
    <name type="scientific">Vibrio algarum</name>
    <dbReference type="NCBI Taxonomy" id="3020714"/>
    <lineage>
        <taxon>Bacteria</taxon>
        <taxon>Pseudomonadati</taxon>
        <taxon>Pseudomonadota</taxon>
        <taxon>Gammaproteobacteria</taxon>
        <taxon>Vibrionales</taxon>
        <taxon>Vibrionaceae</taxon>
        <taxon>Vibrio</taxon>
    </lineage>
</organism>
<dbReference type="EMBL" id="JAQLOI010000001">
    <property type="protein sequence ID" value="MDB1122592.1"/>
    <property type="molecule type" value="Genomic_DNA"/>
</dbReference>
<evidence type="ECO:0000313" key="2">
    <source>
        <dbReference type="Proteomes" id="UP001210678"/>
    </source>
</evidence>
<gene>
    <name evidence="1" type="ORF">PGX00_02135</name>
</gene>
<protein>
    <submittedName>
        <fullName evidence="1">Uncharacterized protein</fullName>
    </submittedName>
</protein>
<comment type="caution">
    <text evidence="1">The sequence shown here is derived from an EMBL/GenBank/DDBJ whole genome shotgun (WGS) entry which is preliminary data.</text>
</comment>
<reference evidence="1 2" key="1">
    <citation type="submission" date="2023-01" db="EMBL/GenBank/DDBJ databases">
        <title>Vibrio sp. KJ40-1 sp.nov, isolated from marine algae.</title>
        <authorList>
            <person name="Butt M."/>
            <person name="Kim J.M.J."/>
            <person name="Jeon C.O.C."/>
        </authorList>
    </citation>
    <scope>NUCLEOTIDE SEQUENCE [LARGE SCALE GENOMIC DNA]</scope>
    <source>
        <strain evidence="1 2">KJ40-1</strain>
    </source>
</reference>
<dbReference type="Proteomes" id="UP001210678">
    <property type="component" value="Unassembled WGS sequence"/>
</dbReference>
<name>A0ABT4YM14_9VIBR</name>
<proteinExistence type="predicted"/>
<dbReference type="RefSeq" id="WP_272132501.1">
    <property type="nucleotide sequence ID" value="NZ_JAQLOI010000001.1"/>
</dbReference>